<gene>
    <name evidence="7" type="ORF">ACJMK2_011799</name>
</gene>
<keyword evidence="4" id="KW-0325">Glycoprotein</keyword>
<dbReference type="InterPro" id="IPR051275">
    <property type="entry name" value="Cell_adhesion_signaling"/>
</dbReference>
<dbReference type="SMART" id="SM00409">
    <property type="entry name" value="IG"/>
    <property type="match status" value="4"/>
</dbReference>
<feature type="domain" description="Ig-like" evidence="6">
    <location>
        <begin position="38"/>
        <end position="118"/>
    </location>
</feature>
<dbReference type="Gene3D" id="2.60.40.10">
    <property type="entry name" value="Immunoglobulins"/>
    <property type="match status" value="1"/>
</dbReference>
<keyword evidence="2" id="KW-0472">Membrane</keyword>
<protein>
    <recommendedName>
        <fullName evidence="6">Ig-like domain-containing protein</fullName>
    </recommendedName>
</protein>
<accession>A0ABD3V8G5</accession>
<evidence type="ECO:0000313" key="8">
    <source>
        <dbReference type="Proteomes" id="UP001634394"/>
    </source>
</evidence>
<comment type="subcellular location">
    <subcellularLocation>
        <location evidence="1">Membrane</location>
        <topology evidence="1">Single-pass type I membrane protein</topology>
    </subcellularLocation>
</comment>
<sequence>MRDSRYKKIFCNGNIDGQWPSAVSHKVNVDVWFQPQKPVVKEFSASFPWVENRTETLHCFSSDYGNPNSGTKWSIGIGIVDTLGHLVIPKLVPDDNGKMVSCELVNSYTSETNTYIVSESISLNVEYSPNIRINTTDSLSVNENQSFNVLCYASGNPSPNQTLWIGKSADNILRFYNISRTATSNYTCEATAASLTHGKLTSQKQLAIIVQYPPHVIVESINGSYTEKGLLIKCSAYGEPEQYAFTLIHSSLYSGIKIRQLSFEYVSRGMIIYQFASPSYMDTGIYTCTVSNGIPDYMQGSIDKSANGTVWIRDIPWVTSIDRNFYAENGHSGRLVIELFSSFLDPQVTWYKHNSSTLNKLQSSEKYNILLSSTLVNVDFYSVTILQPGYIATLEIKNMTTADFGSFQYTLNEEDINTETLCDLSIKLECMKHGLSLCFNALDPIIMQMFSWPTHND</sequence>
<reference evidence="7 8" key="1">
    <citation type="submission" date="2024-11" db="EMBL/GenBank/DDBJ databases">
        <title>Chromosome-level genome assembly of the freshwater bivalve Anodonta woodiana.</title>
        <authorList>
            <person name="Chen X."/>
        </authorList>
    </citation>
    <scope>NUCLEOTIDE SEQUENCE [LARGE SCALE GENOMIC DNA]</scope>
    <source>
        <strain evidence="7">MN2024</strain>
        <tissue evidence="7">Gills</tissue>
    </source>
</reference>
<organism evidence="7 8">
    <name type="scientific">Sinanodonta woodiana</name>
    <name type="common">Chinese pond mussel</name>
    <name type="synonym">Anodonta woodiana</name>
    <dbReference type="NCBI Taxonomy" id="1069815"/>
    <lineage>
        <taxon>Eukaryota</taxon>
        <taxon>Metazoa</taxon>
        <taxon>Spiralia</taxon>
        <taxon>Lophotrochozoa</taxon>
        <taxon>Mollusca</taxon>
        <taxon>Bivalvia</taxon>
        <taxon>Autobranchia</taxon>
        <taxon>Heteroconchia</taxon>
        <taxon>Palaeoheterodonta</taxon>
        <taxon>Unionida</taxon>
        <taxon>Unionoidea</taxon>
        <taxon>Unionidae</taxon>
        <taxon>Unioninae</taxon>
        <taxon>Sinanodonta</taxon>
    </lineage>
</organism>
<keyword evidence="3" id="KW-1015">Disulfide bond</keyword>
<dbReference type="AlphaFoldDB" id="A0ABD3V8G5"/>
<feature type="domain" description="Ig-like" evidence="6">
    <location>
        <begin position="129"/>
        <end position="207"/>
    </location>
</feature>
<dbReference type="PANTHER" id="PTHR11640:SF31">
    <property type="entry name" value="IRREGULAR CHIASM C-ROUGHEST PROTEIN-RELATED"/>
    <property type="match status" value="1"/>
</dbReference>
<dbReference type="GO" id="GO:0016020">
    <property type="term" value="C:membrane"/>
    <property type="evidence" value="ECO:0007669"/>
    <property type="project" value="UniProtKB-SubCell"/>
</dbReference>
<dbReference type="InterPro" id="IPR036179">
    <property type="entry name" value="Ig-like_dom_sf"/>
</dbReference>
<dbReference type="Proteomes" id="UP001634394">
    <property type="component" value="Unassembled WGS sequence"/>
</dbReference>
<evidence type="ECO:0000256" key="4">
    <source>
        <dbReference type="ARBA" id="ARBA00023180"/>
    </source>
</evidence>
<dbReference type="InterPro" id="IPR003599">
    <property type="entry name" value="Ig_sub"/>
</dbReference>
<evidence type="ECO:0000256" key="2">
    <source>
        <dbReference type="ARBA" id="ARBA00023136"/>
    </source>
</evidence>
<proteinExistence type="predicted"/>
<dbReference type="InterPro" id="IPR007110">
    <property type="entry name" value="Ig-like_dom"/>
</dbReference>
<evidence type="ECO:0000256" key="5">
    <source>
        <dbReference type="ARBA" id="ARBA00023319"/>
    </source>
</evidence>
<evidence type="ECO:0000313" key="7">
    <source>
        <dbReference type="EMBL" id="KAL3857103.1"/>
    </source>
</evidence>
<dbReference type="EMBL" id="JBJQND010000013">
    <property type="protein sequence ID" value="KAL3857103.1"/>
    <property type="molecule type" value="Genomic_DNA"/>
</dbReference>
<dbReference type="InterPro" id="IPR013783">
    <property type="entry name" value="Ig-like_fold"/>
</dbReference>
<evidence type="ECO:0000259" key="6">
    <source>
        <dbReference type="PROSITE" id="PS50835"/>
    </source>
</evidence>
<dbReference type="PANTHER" id="PTHR11640">
    <property type="entry name" value="NEPHRIN"/>
    <property type="match status" value="1"/>
</dbReference>
<keyword evidence="8" id="KW-1185">Reference proteome</keyword>
<dbReference type="PROSITE" id="PS50835">
    <property type="entry name" value="IG_LIKE"/>
    <property type="match status" value="2"/>
</dbReference>
<evidence type="ECO:0000256" key="1">
    <source>
        <dbReference type="ARBA" id="ARBA00004479"/>
    </source>
</evidence>
<comment type="caution">
    <text evidence="7">The sequence shown here is derived from an EMBL/GenBank/DDBJ whole genome shotgun (WGS) entry which is preliminary data.</text>
</comment>
<name>A0ABD3V8G5_SINWO</name>
<evidence type="ECO:0000256" key="3">
    <source>
        <dbReference type="ARBA" id="ARBA00023157"/>
    </source>
</evidence>
<keyword evidence="5" id="KW-0393">Immunoglobulin domain</keyword>
<dbReference type="SUPFAM" id="SSF48726">
    <property type="entry name" value="Immunoglobulin"/>
    <property type="match status" value="2"/>
</dbReference>